<dbReference type="Pfam" id="PF01075">
    <property type="entry name" value="Glyco_transf_9"/>
    <property type="match status" value="1"/>
</dbReference>
<dbReference type="PANTHER" id="PTHR30160">
    <property type="entry name" value="TETRAACYLDISACCHARIDE 4'-KINASE-RELATED"/>
    <property type="match status" value="1"/>
</dbReference>
<sequence length="78" mass="8679">LINSSENIICIDNGPAHIAAALDKKVLVLFGPTIVRKCLPWGDHVSVLRRHADCSPCQETRKFITCNNNICMDIESKM</sequence>
<dbReference type="PANTHER" id="PTHR30160:SF1">
    <property type="entry name" value="LIPOPOLYSACCHARIDE 1,2-N-ACETYLGLUCOSAMINETRANSFERASE-RELATED"/>
    <property type="match status" value="1"/>
</dbReference>
<accession>X1VKD1</accession>
<keyword evidence="1" id="KW-0328">Glycosyltransferase</keyword>
<dbReference type="Gene3D" id="3.40.50.2000">
    <property type="entry name" value="Glycogen Phosphorylase B"/>
    <property type="match status" value="1"/>
</dbReference>
<proteinExistence type="predicted"/>
<gene>
    <name evidence="3" type="ORF">S12H4_62539</name>
</gene>
<protein>
    <recommendedName>
        <fullName evidence="4">Glycosyltransferase family 9 protein</fullName>
    </recommendedName>
</protein>
<comment type="caution">
    <text evidence="3">The sequence shown here is derived from an EMBL/GenBank/DDBJ whole genome shotgun (WGS) entry which is preliminary data.</text>
</comment>
<dbReference type="GO" id="GO:0005829">
    <property type="term" value="C:cytosol"/>
    <property type="evidence" value="ECO:0007669"/>
    <property type="project" value="TreeGrafter"/>
</dbReference>
<keyword evidence="2" id="KW-0808">Transferase</keyword>
<evidence type="ECO:0000313" key="3">
    <source>
        <dbReference type="EMBL" id="GAJ19562.1"/>
    </source>
</evidence>
<name>X1VKD1_9ZZZZ</name>
<organism evidence="3">
    <name type="scientific">marine sediment metagenome</name>
    <dbReference type="NCBI Taxonomy" id="412755"/>
    <lineage>
        <taxon>unclassified sequences</taxon>
        <taxon>metagenomes</taxon>
        <taxon>ecological metagenomes</taxon>
    </lineage>
</organism>
<dbReference type="InterPro" id="IPR051199">
    <property type="entry name" value="LPS_LOS_Heptosyltrfase"/>
</dbReference>
<feature type="non-terminal residue" evidence="3">
    <location>
        <position position="1"/>
    </location>
</feature>
<evidence type="ECO:0000256" key="2">
    <source>
        <dbReference type="ARBA" id="ARBA00022679"/>
    </source>
</evidence>
<feature type="non-terminal residue" evidence="3">
    <location>
        <position position="78"/>
    </location>
</feature>
<dbReference type="GO" id="GO:0009244">
    <property type="term" value="P:lipopolysaccharide core region biosynthetic process"/>
    <property type="evidence" value="ECO:0007669"/>
    <property type="project" value="TreeGrafter"/>
</dbReference>
<dbReference type="GO" id="GO:0008713">
    <property type="term" value="F:ADP-heptose-lipopolysaccharide heptosyltransferase activity"/>
    <property type="evidence" value="ECO:0007669"/>
    <property type="project" value="TreeGrafter"/>
</dbReference>
<reference evidence="3" key="1">
    <citation type="journal article" date="2014" name="Front. Microbiol.">
        <title>High frequency of phylogenetically diverse reductive dehalogenase-homologous genes in deep subseafloor sedimentary metagenomes.</title>
        <authorList>
            <person name="Kawai M."/>
            <person name="Futagami T."/>
            <person name="Toyoda A."/>
            <person name="Takaki Y."/>
            <person name="Nishi S."/>
            <person name="Hori S."/>
            <person name="Arai W."/>
            <person name="Tsubouchi T."/>
            <person name="Morono Y."/>
            <person name="Uchiyama I."/>
            <person name="Ito T."/>
            <person name="Fujiyama A."/>
            <person name="Inagaki F."/>
            <person name="Takami H."/>
        </authorList>
    </citation>
    <scope>NUCLEOTIDE SEQUENCE</scope>
    <source>
        <strain evidence="3">Expedition CK06-06</strain>
    </source>
</reference>
<dbReference type="InterPro" id="IPR002201">
    <property type="entry name" value="Glyco_trans_9"/>
</dbReference>
<evidence type="ECO:0008006" key="4">
    <source>
        <dbReference type="Google" id="ProtNLM"/>
    </source>
</evidence>
<dbReference type="AlphaFoldDB" id="X1VKD1"/>
<evidence type="ECO:0000256" key="1">
    <source>
        <dbReference type="ARBA" id="ARBA00022676"/>
    </source>
</evidence>
<dbReference type="SUPFAM" id="SSF53756">
    <property type="entry name" value="UDP-Glycosyltransferase/glycogen phosphorylase"/>
    <property type="match status" value="1"/>
</dbReference>
<dbReference type="EMBL" id="BARW01042006">
    <property type="protein sequence ID" value="GAJ19562.1"/>
    <property type="molecule type" value="Genomic_DNA"/>
</dbReference>